<dbReference type="PANTHER" id="PTHR12725:SF117">
    <property type="entry name" value="HALOACID DEHALOGENASE-LIKE HYDROLASE"/>
    <property type="match status" value="1"/>
</dbReference>
<dbReference type="InterPro" id="IPR006439">
    <property type="entry name" value="HAD-SF_hydro_IA"/>
</dbReference>
<dbReference type="SFLD" id="SFLDG01129">
    <property type="entry name" value="C1.5:_HAD__Beta-PGM__Phosphata"/>
    <property type="match status" value="1"/>
</dbReference>
<dbReference type="STRING" id="1203554.HMPREF1476_02236"/>
<dbReference type="AlphaFoldDB" id="S3BE77"/>
<accession>S3BE77</accession>
<dbReference type="Pfam" id="PF00702">
    <property type="entry name" value="Hydrolase"/>
    <property type="match status" value="1"/>
</dbReference>
<dbReference type="InterPro" id="IPR010237">
    <property type="entry name" value="Pyr-5-nucltdase"/>
</dbReference>
<organism evidence="1 2">
    <name type="scientific">Sutterella wadsworthensis HGA0223</name>
    <dbReference type="NCBI Taxonomy" id="1203554"/>
    <lineage>
        <taxon>Bacteria</taxon>
        <taxon>Pseudomonadati</taxon>
        <taxon>Pseudomonadota</taxon>
        <taxon>Betaproteobacteria</taxon>
        <taxon>Burkholderiales</taxon>
        <taxon>Sutterellaceae</taxon>
        <taxon>Sutterella</taxon>
    </lineage>
</organism>
<keyword evidence="2" id="KW-1185">Reference proteome</keyword>
<protein>
    <submittedName>
        <fullName evidence="1">Pyrimidine 5'-nucleotidase</fullName>
    </submittedName>
</protein>
<dbReference type="Gene3D" id="1.10.150.450">
    <property type="match status" value="1"/>
</dbReference>
<dbReference type="SFLD" id="SFLDG01132">
    <property type="entry name" value="C1.5.3:_5'-Nucleotidase_Like"/>
    <property type="match status" value="1"/>
</dbReference>
<dbReference type="InterPro" id="IPR023214">
    <property type="entry name" value="HAD_sf"/>
</dbReference>
<dbReference type="PATRIC" id="fig|1203554.3.peg.2320"/>
<dbReference type="PANTHER" id="PTHR12725">
    <property type="entry name" value="HALOACID DEHALOGENASE-LIKE HYDROLASE"/>
    <property type="match status" value="1"/>
</dbReference>
<evidence type="ECO:0000313" key="1">
    <source>
        <dbReference type="EMBL" id="EPD97615.1"/>
    </source>
</evidence>
<dbReference type="HOGENOM" id="CLU_059493_2_0_4"/>
<dbReference type="SUPFAM" id="SSF56784">
    <property type="entry name" value="HAD-like"/>
    <property type="match status" value="1"/>
</dbReference>
<dbReference type="Gene3D" id="3.40.50.1000">
    <property type="entry name" value="HAD superfamily/HAD-like"/>
    <property type="match status" value="1"/>
</dbReference>
<sequence>MTVQRPQVGRAPQLTWAARNPEEGVVPFLLSGKQLHGSAGRKVWLLDFDDTLFASSAGLLHEVHLRMNAFMTERMGMSEEEANRLRSHYWQTYGSTFIGLWRRHGVDPKEFLPAVHDFDYAPFVQNAPQLRRLLSKLPGRRVLYSNGPRLYVERLLPALGLRHFFHAIVSSTDMRLFGDWRPKPNVSMLRAVCARLKTRPADAVLVDDSLMNLKAGKAAGLATVWCVGLRRKHAGLLLPAGTPAKLPEVDLVVRNVEELVRRAHLL</sequence>
<dbReference type="Proteomes" id="UP000014400">
    <property type="component" value="Unassembled WGS sequence"/>
</dbReference>
<dbReference type="NCBIfam" id="TIGR01993">
    <property type="entry name" value="Pyr-5-nucltdase"/>
    <property type="match status" value="1"/>
</dbReference>
<dbReference type="InterPro" id="IPR036412">
    <property type="entry name" value="HAD-like_sf"/>
</dbReference>
<proteinExistence type="predicted"/>
<gene>
    <name evidence="1" type="ORF">HMPREF1476_02236</name>
</gene>
<evidence type="ECO:0000313" key="2">
    <source>
        <dbReference type="Proteomes" id="UP000014400"/>
    </source>
</evidence>
<dbReference type="SFLD" id="SFLDS00003">
    <property type="entry name" value="Haloacid_Dehalogenase"/>
    <property type="match status" value="1"/>
</dbReference>
<dbReference type="EMBL" id="ATCF01000035">
    <property type="protein sequence ID" value="EPD97615.1"/>
    <property type="molecule type" value="Genomic_DNA"/>
</dbReference>
<reference evidence="1 2" key="1">
    <citation type="submission" date="2013-04" db="EMBL/GenBank/DDBJ databases">
        <title>The Genome Sequence of Sutterella wadsworthensis HGA0223.</title>
        <authorList>
            <consortium name="The Broad Institute Genomics Platform"/>
            <person name="Earl A."/>
            <person name="Ward D."/>
            <person name="Feldgarden M."/>
            <person name="Gevers D."/>
            <person name="Schmidt T.M."/>
            <person name="Dover J."/>
            <person name="Dai D."/>
            <person name="Walker B."/>
            <person name="Young S."/>
            <person name="Zeng Q."/>
            <person name="Gargeya S."/>
            <person name="Fitzgerald M."/>
            <person name="Haas B."/>
            <person name="Abouelleil A."/>
            <person name="Allen A.W."/>
            <person name="Alvarado L."/>
            <person name="Arachchi H.M."/>
            <person name="Berlin A.M."/>
            <person name="Chapman S.B."/>
            <person name="Gainer-Dewar J."/>
            <person name="Goldberg J."/>
            <person name="Griggs A."/>
            <person name="Gujja S."/>
            <person name="Hansen M."/>
            <person name="Howarth C."/>
            <person name="Imamovic A."/>
            <person name="Ireland A."/>
            <person name="Larimer J."/>
            <person name="McCowan C."/>
            <person name="Murphy C."/>
            <person name="Pearson M."/>
            <person name="Poon T.W."/>
            <person name="Priest M."/>
            <person name="Roberts A."/>
            <person name="Saif S."/>
            <person name="Shea T."/>
            <person name="Sisk P."/>
            <person name="Sykes S."/>
            <person name="Wortman J."/>
            <person name="Nusbaum C."/>
            <person name="Birren B."/>
        </authorList>
    </citation>
    <scope>NUCLEOTIDE SEQUENCE [LARGE SCALE GENOMIC DNA]</scope>
    <source>
        <strain evidence="1 2">HGA0223</strain>
    </source>
</reference>
<dbReference type="eggNOG" id="COG0546">
    <property type="taxonomic scope" value="Bacteria"/>
</dbReference>
<comment type="caution">
    <text evidence="1">The sequence shown here is derived from an EMBL/GenBank/DDBJ whole genome shotgun (WGS) entry which is preliminary data.</text>
</comment>
<name>S3BE77_9BURK</name>
<dbReference type="NCBIfam" id="TIGR01509">
    <property type="entry name" value="HAD-SF-IA-v3"/>
    <property type="match status" value="1"/>
</dbReference>